<keyword evidence="1" id="KW-0227">DNA damage</keyword>
<dbReference type="AlphaFoldDB" id="A0ABD3T2I9"/>
<keyword evidence="1" id="KW-0347">Helicase</keyword>
<dbReference type="Pfam" id="PF05970">
    <property type="entry name" value="PIF1"/>
    <property type="match status" value="1"/>
</dbReference>
<organism evidence="4 5">
    <name type="scientific">Penstemon smallii</name>
    <dbReference type="NCBI Taxonomy" id="265156"/>
    <lineage>
        <taxon>Eukaryota</taxon>
        <taxon>Viridiplantae</taxon>
        <taxon>Streptophyta</taxon>
        <taxon>Embryophyta</taxon>
        <taxon>Tracheophyta</taxon>
        <taxon>Spermatophyta</taxon>
        <taxon>Magnoliopsida</taxon>
        <taxon>eudicotyledons</taxon>
        <taxon>Gunneridae</taxon>
        <taxon>Pentapetalae</taxon>
        <taxon>asterids</taxon>
        <taxon>lamiids</taxon>
        <taxon>Lamiales</taxon>
        <taxon>Plantaginaceae</taxon>
        <taxon>Cheloneae</taxon>
        <taxon>Penstemon</taxon>
    </lineage>
</organism>
<gene>
    <name evidence="4" type="ORF">ACJIZ3_019882</name>
</gene>
<dbReference type="Gene3D" id="3.40.50.300">
    <property type="entry name" value="P-loop containing nucleotide triphosphate hydrolases"/>
    <property type="match status" value="1"/>
</dbReference>
<comment type="cofactor">
    <cofactor evidence="1">
        <name>Mg(2+)</name>
        <dbReference type="ChEBI" id="CHEBI:18420"/>
    </cofactor>
</comment>
<evidence type="ECO:0000313" key="4">
    <source>
        <dbReference type="EMBL" id="KAL3831080.1"/>
    </source>
</evidence>
<accession>A0ABD3T2I9</accession>
<dbReference type="PANTHER" id="PTHR10492:SF100">
    <property type="entry name" value="ATP-DEPENDENT DNA HELICASE"/>
    <property type="match status" value="1"/>
</dbReference>
<evidence type="ECO:0000259" key="2">
    <source>
        <dbReference type="Pfam" id="PF05970"/>
    </source>
</evidence>
<dbReference type="Pfam" id="PF21530">
    <property type="entry name" value="Pif1_2B_dom"/>
    <property type="match status" value="1"/>
</dbReference>
<dbReference type="CDD" id="cd18809">
    <property type="entry name" value="SF1_C_RecD"/>
    <property type="match status" value="1"/>
</dbReference>
<dbReference type="EC" id="5.6.2.3" evidence="1"/>
<comment type="catalytic activity">
    <reaction evidence="1">
        <text>ATP + H2O = ADP + phosphate + H(+)</text>
        <dbReference type="Rhea" id="RHEA:13065"/>
        <dbReference type="ChEBI" id="CHEBI:15377"/>
        <dbReference type="ChEBI" id="CHEBI:15378"/>
        <dbReference type="ChEBI" id="CHEBI:30616"/>
        <dbReference type="ChEBI" id="CHEBI:43474"/>
        <dbReference type="ChEBI" id="CHEBI:456216"/>
        <dbReference type="EC" id="5.6.2.3"/>
    </reaction>
</comment>
<dbReference type="Proteomes" id="UP001634393">
    <property type="component" value="Unassembled WGS sequence"/>
</dbReference>
<evidence type="ECO:0000313" key="5">
    <source>
        <dbReference type="Proteomes" id="UP001634393"/>
    </source>
</evidence>
<reference evidence="4 5" key="1">
    <citation type="submission" date="2024-12" db="EMBL/GenBank/DDBJ databases">
        <title>The unique morphological basis and parallel evolutionary history of personate flowers in Penstemon.</title>
        <authorList>
            <person name="Depatie T.H."/>
            <person name="Wessinger C.A."/>
        </authorList>
    </citation>
    <scope>NUCLEOTIDE SEQUENCE [LARGE SCALE GENOMIC DNA]</scope>
    <source>
        <strain evidence="4">WTNN_2</strain>
        <tissue evidence="4">Leaf</tissue>
    </source>
</reference>
<feature type="domain" description="DNA helicase Pif1-like DEAD-box helicase" evidence="2">
    <location>
        <begin position="407"/>
        <end position="611"/>
    </location>
</feature>
<keyword evidence="5" id="KW-1185">Reference proteome</keyword>
<sequence length="873" mass="99209">MMHGPCGLSNPNNVCMRDGECRSYYPKKFADCTSDASNSYPNYRRRNDGKSVLYKKVLLDNRSVIPYSPYLLAKFDCHINLEICADMKLVKYLYKYIYKGHDKLSYHVISGVPQQLRDEIKDFQEGRWISAPEALWRIFGFPMSEIYPPVIVLPVHLEHHQPLRFGIKQPLEMIVKNPLSEKTMLTEFFSMNASDPDASRLNILYKDFPEYFVWVVVDRKWKLRKRQMVVGRLCTVSPFEGERYFLRLLLINIRCPKSFNDLKMVAGHQYSTFREACVHRGLLESDEYVDSCLSEAALFEMPSCLRSLFSMLLVFGITGDTQKLWDKYYPALSEDFGYDGLCSPFDVLCKTISAVDAVLMSMDRCIYDFPIKFVHGASVRLDKYSKDYIHECSIKVSDEDMLSIDHLNAGQQVIYDKITRKILSGGHGSFFLDGPGGTGKTYLYRALLAFVRSGGEIALAVASSGVAASLLPGGRTAHSRFKLPIDAEDKSISKISKQGSLAKMIYEAKLIIWDEASMANRYSIESLDLTLRDICSEPKPFGGKIVLFGGDFRQTLPIVVRGSREALINASFVSSHLWKDVEKLYLHENMRAREDPLFTKFLLHVGNGDIPYIYDDNIRIPSHMLVPFVDINSSLDELIRWVYPSFDDLLTNPHLLVGRALLTPKNDCVAELNDLLMDRFPGEAKEYISFNRTDDALQQAEYDDYLTTVSTSGLPPHILKLKKNCPIMLLRNLNPVQGLCNGTRLICKELGDNFIGAEISTGDFKGQYVFIPRIPLESSDKALCPIPFKRRQFPIRPCFAMTINKAQGQTLDFVGIYLREPVFSHGQFYVGISRSKTSNSVKILIHPDSKFQGGVDFTKNIVYKDIFLLAAIK</sequence>
<dbReference type="InterPro" id="IPR049163">
    <property type="entry name" value="Pif1-like_2B_dom"/>
</dbReference>
<keyword evidence="1" id="KW-0067">ATP-binding</keyword>
<keyword evidence="1" id="KW-0378">Hydrolase</keyword>
<dbReference type="PANTHER" id="PTHR10492">
    <property type="match status" value="1"/>
</dbReference>
<name>A0ABD3T2I9_9LAMI</name>
<keyword evidence="1" id="KW-0234">DNA repair</keyword>
<dbReference type="GO" id="GO:0016787">
    <property type="term" value="F:hydrolase activity"/>
    <property type="evidence" value="ECO:0007669"/>
    <property type="project" value="UniProtKB-KW"/>
</dbReference>
<evidence type="ECO:0000256" key="1">
    <source>
        <dbReference type="RuleBase" id="RU363044"/>
    </source>
</evidence>
<dbReference type="SUPFAM" id="SSF52540">
    <property type="entry name" value="P-loop containing nucleoside triphosphate hydrolases"/>
    <property type="match status" value="2"/>
</dbReference>
<keyword evidence="1" id="KW-0233">DNA recombination</keyword>
<dbReference type="InterPro" id="IPR010285">
    <property type="entry name" value="DNA_helicase_pif1-like_DEAD"/>
</dbReference>
<protein>
    <recommendedName>
        <fullName evidence="1">ATP-dependent DNA helicase</fullName>
        <ecNumber evidence="1">5.6.2.3</ecNumber>
    </recommendedName>
</protein>
<dbReference type="GO" id="GO:0005524">
    <property type="term" value="F:ATP binding"/>
    <property type="evidence" value="ECO:0007669"/>
    <property type="project" value="UniProtKB-KW"/>
</dbReference>
<evidence type="ECO:0000259" key="3">
    <source>
        <dbReference type="Pfam" id="PF21530"/>
    </source>
</evidence>
<dbReference type="InterPro" id="IPR027417">
    <property type="entry name" value="P-loop_NTPase"/>
</dbReference>
<dbReference type="GO" id="GO:0006281">
    <property type="term" value="P:DNA repair"/>
    <property type="evidence" value="ECO:0007669"/>
    <property type="project" value="UniProtKB-KW"/>
</dbReference>
<comment type="caution">
    <text evidence="4">The sequence shown here is derived from an EMBL/GenBank/DDBJ whole genome shotgun (WGS) entry which is preliminary data.</text>
</comment>
<comment type="similarity">
    <text evidence="1">Belongs to the helicase family.</text>
</comment>
<keyword evidence="1" id="KW-0547">Nucleotide-binding</keyword>
<dbReference type="EMBL" id="JBJXBP010000005">
    <property type="protein sequence ID" value="KAL3831080.1"/>
    <property type="molecule type" value="Genomic_DNA"/>
</dbReference>
<dbReference type="GO" id="GO:0043139">
    <property type="term" value="F:5'-3' DNA helicase activity"/>
    <property type="evidence" value="ECO:0007669"/>
    <property type="project" value="UniProtKB-EC"/>
</dbReference>
<feature type="domain" description="DNA helicase Pif1-like 2B" evidence="3">
    <location>
        <begin position="704"/>
        <end position="749"/>
    </location>
</feature>
<dbReference type="GO" id="GO:0006310">
    <property type="term" value="P:DNA recombination"/>
    <property type="evidence" value="ECO:0007669"/>
    <property type="project" value="UniProtKB-KW"/>
</dbReference>
<proteinExistence type="inferred from homology"/>